<dbReference type="RefSeq" id="WP_133641655.1">
    <property type="nucleotide sequence ID" value="NZ_SNZV01000009.1"/>
</dbReference>
<accession>A0A4R7CST0</accession>
<dbReference type="AlphaFoldDB" id="A0A4R7CST0"/>
<keyword evidence="2" id="KW-1133">Transmembrane helix</keyword>
<dbReference type="EMBL" id="SNZV01000009">
    <property type="protein sequence ID" value="TDS10322.1"/>
    <property type="molecule type" value="Genomic_DNA"/>
</dbReference>
<dbReference type="Proteomes" id="UP000294752">
    <property type="component" value="Unassembled WGS sequence"/>
</dbReference>
<keyword evidence="2" id="KW-0472">Membrane</keyword>
<reference evidence="4 5" key="1">
    <citation type="submission" date="2019-03" db="EMBL/GenBank/DDBJ databases">
        <title>Genomic Encyclopedia of Type Strains, Phase III (KMG-III): the genomes of soil and plant-associated and newly described type strains.</title>
        <authorList>
            <person name="Whitman W."/>
        </authorList>
    </citation>
    <scope>NUCLEOTIDE SEQUENCE [LARGE SCALE GENOMIC DNA]</scope>
    <source>
        <strain evidence="4 5">CGMCC 1.12801</strain>
    </source>
</reference>
<evidence type="ECO:0000313" key="4">
    <source>
        <dbReference type="EMBL" id="TDS10322.1"/>
    </source>
</evidence>
<keyword evidence="1" id="KW-0175">Coiled coil</keyword>
<evidence type="ECO:0000313" key="5">
    <source>
        <dbReference type="Proteomes" id="UP000294752"/>
    </source>
</evidence>
<gene>
    <name evidence="4" type="ORF">B0I21_10987</name>
</gene>
<evidence type="ECO:0000256" key="3">
    <source>
        <dbReference type="SAM" id="SignalP"/>
    </source>
</evidence>
<keyword evidence="3" id="KW-0732">Signal</keyword>
<feature type="transmembrane region" description="Helical" evidence="2">
    <location>
        <begin position="131"/>
        <end position="150"/>
    </location>
</feature>
<name>A0A4R7CST0_9SPHI</name>
<evidence type="ECO:0008006" key="6">
    <source>
        <dbReference type="Google" id="ProtNLM"/>
    </source>
</evidence>
<feature type="chain" id="PRO_5020976828" description="tRNA (Guanine-N1)-methyltransferase" evidence="3">
    <location>
        <begin position="20"/>
        <end position="198"/>
    </location>
</feature>
<comment type="caution">
    <text evidence="4">The sequence shown here is derived from an EMBL/GenBank/DDBJ whole genome shotgun (WGS) entry which is preliminary data.</text>
</comment>
<evidence type="ECO:0000256" key="2">
    <source>
        <dbReference type="SAM" id="Phobius"/>
    </source>
</evidence>
<protein>
    <recommendedName>
        <fullName evidence="6">tRNA (Guanine-N1)-methyltransferase</fullName>
    </recommendedName>
</protein>
<sequence length="198" mass="22279">MLKQLLLIAITVCSLSALGQTKPMLPYAIQKGSLSEQFTNLSNLSKSQNADFKIIRKTNLELVRRNVLDSISVYQKEIATLKANSSSSVTTVKNLKDSVSTLDTQLQAEKQKTDSISFLGIDFAKGTYHTVVWTVIVVLAIAFLATLGSFRKAKVDTNEHKKTTEELQEELQTLRKKSMEKEQILKRQLLDEQMKRNS</sequence>
<feature type="signal peptide" evidence="3">
    <location>
        <begin position="1"/>
        <end position="19"/>
    </location>
</feature>
<dbReference type="OrthoDB" id="981213at2"/>
<proteinExistence type="predicted"/>
<feature type="coiled-coil region" evidence="1">
    <location>
        <begin position="157"/>
        <end position="184"/>
    </location>
</feature>
<keyword evidence="2" id="KW-0812">Transmembrane</keyword>
<organism evidence="4 5">
    <name type="scientific">Sphingobacterium paludis</name>
    <dbReference type="NCBI Taxonomy" id="1476465"/>
    <lineage>
        <taxon>Bacteria</taxon>
        <taxon>Pseudomonadati</taxon>
        <taxon>Bacteroidota</taxon>
        <taxon>Sphingobacteriia</taxon>
        <taxon>Sphingobacteriales</taxon>
        <taxon>Sphingobacteriaceae</taxon>
        <taxon>Sphingobacterium</taxon>
    </lineage>
</organism>
<keyword evidence="5" id="KW-1185">Reference proteome</keyword>
<evidence type="ECO:0000256" key="1">
    <source>
        <dbReference type="SAM" id="Coils"/>
    </source>
</evidence>